<dbReference type="EMBL" id="JXTC01000500">
    <property type="protein sequence ID" value="PON49517.1"/>
    <property type="molecule type" value="Genomic_DNA"/>
</dbReference>
<dbReference type="OrthoDB" id="10398921at2759"/>
<name>A0A2P5BL47_TREOI</name>
<sequence>MCQDMLVIRHLGIARKVVDINNNILAIVIIMTTSTSSFPYDVEVEETKPQFGPQGHGHLLHQLTRRHLGIMLVHRRIGYPREGKQTILRRRNCIWS</sequence>
<reference evidence="2" key="1">
    <citation type="submission" date="2016-06" db="EMBL/GenBank/DDBJ databases">
        <title>Parallel loss of symbiosis genes in relatives of nitrogen-fixing non-legume Parasponia.</title>
        <authorList>
            <person name="Van Velzen R."/>
            <person name="Holmer R."/>
            <person name="Bu F."/>
            <person name="Rutten L."/>
            <person name="Van Zeijl A."/>
            <person name="Liu W."/>
            <person name="Santuari L."/>
            <person name="Cao Q."/>
            <person name="Sharma T."/>
            <person name="Shen D."/>
            <person name="Roswanjaya Y."/>
            <person name="Wardhani T."/>
            <person name="Kalhor M.S."/>
            <person name="Jansen J."/>
            <person name="Van den Hoogen J."/>
            <person name="Gungor B."/>
            <person name="Hartog M."/>
            <person name="Hontelez J."/>
            <person name="Verver J."/>
            <person name="Yang W.-C."/>
            <person name="Schijlen E."/>
            <person name="Repin R."/>
            <person name="Schilthuizen M."/>
            <person name="Schranz E."/>
            <person name="Heidstra R."/>
            <person name="Miyata K."/>
            <person name="Fedorova E."/>
            <person name="Kohlen W."/>
            <person name="Bisseling T."/>
            <person name="Smit S."/>
            <person name="Geurts R."/>
        </authorList>
    </citation>
    <scope>NUCLEOTIDE SEQUENCE [LARGE SCALE GENOMIC DNA]</scope>
    <source>
        <strain evidence="2">cv. RG33-2</strain>
    </source>
</reference>
<comment type="caution">
    <text evidence="1">The sequence shown here is derived from an EMBL/GenBank/DDBJ whole genome shotgun (WGS) entry which is preliminary data.</text>
</comment>
<evidence type="ECO:0000313" key="1">
    <source>
        <dbReference type="EMBL" id="PON49517.1"/>
    </source>
</evidence>
<organism evidence="1 2">
    <name type="scientific">Trema orientale</name>
    <name type="common">Charcoal tree</name>
    <name type="synonym">Celtis orientalis</name>
    <dbReference type="NCBI Taxonomy" id="63057"/>
    <lineage>
        <taxon>Eukaryota</taxon>
        <taxon>Viridiplantae</taxon>
        <taxon>Streptophyta</taxon>
        <taxon>Embryophyta</taxon>
        <taxon>Tracheophyta</taxon>
        <taxon>Spermatophyta</taxon>
        <taxon>Magnoliopsida</taxon>
        <taxon>eudicotyledons</taxon>
        <taxon>Gunneridae</taxon>
        <taxon>Pentapetalae</taxon>
        <taxon>rosids</taxon>
        <taxon>fabids</taxon>
        <taxon>Rosales</taxon>
        <taxon>Cannabaceae</taxon>
        <taxon>Trema</taxon>
    </lineage>
</organism>
<proteinExistence type="predicted"/>
<protein>
    <submittedName>
        <fullName evidence="1">Uncharacterized protein</fullName>
    </submittedName>
</protein>
<gene>
    <name evidence="1" type="ORF">TorRG33x02_317440</name>
</gene>
<accession>A0A2P5BL47</accession>
<dbReference type="Proteomes" id="UP000237000">
    <property type="component" value="Unassembled WGS sequence"/>
</dbReference>
<keyword evidence="2" id="KW-1185">Reference proteome</keyword>
<evidence type="ECO:0000313" key="2">
    <source>
        <dbReference type="Proteomes" id="UP000237000"/>
    </source>
</evidence>
<dbReference type="InParanoid" id="A0A2P5BL47"/>
<dbReference type="AlphaFoldDB" id="A0A2P5BL47"/>